<dbReference type="EnsemblPlants" id="OB04G19870.1">
    <property type="protein sequence ID" value="OB04G19870.1"/>
    <property type="gene ID" value="OB04G19870"/>
</dbReference>
<accession>J3LXW2</accession>
<dbReference type="Gramene" id="OB04G19870.1">
    <property type="protein sequence ID" value="OB04G19870.1"/>
    <property type="gene ID" value="OB04G19870"/>
</dbReference>
<reference evidence="1" key="2">
    <citation type="submission" date="2013-04" db="UniProtKB">
        <authorList>
            <consortium name="EnsemblPlants"/>
        </authorList>
    </citation>
    <scope>IDENTIFICATION</scope>
</reference>
<protein>
    <submittedName>
        <fullName evidence="1">Uncharacterized protein</fullName>
    </submittedName>
</protein>
<name>J3LXW2_ORYBR</name>
<keyword evidence="2" id="KW-1185">Reference proteome</keyword>
<dbReference type="AlphaFoldDB" id="J3LXW2"/>
<dbReference type="HOGENOM" id="CLU_1534869_0_0_1"/>
<evidence type="ECO:0000313" key="2">
    <source>
        <dbReference type="Proteomes" id="UP000006038"/>
    </source>
</evidence>
<sequence length="175" mass="19771">MATLAYRSICADVHEASSLLWGIGCIRNPKSTQVSLTMLESLARDIGTTLQEQVKSLETTLSQILTVALGIGMGDTGNLVETNDEDISHVVWDRCPKPTFKPEIIPLSHLVIEGAIWIKQRSKSLDWKIHFGEKNLKSTLNASTLLATQQYLHQIWLWDNQMRMAKQRRRGQASW</sequence>
<reference evidence="1" key="1">
    <citation type="journal article" date="2013" name="Nat. Commun.">
        <title>Whole-genome sequencing of Oryza brachyantha reveals mechanisms underlying Oryza genome evolution.</title>
        <authorList>
            <person name="Chen J."/>
            <person name="Huang Q."/>
            <person name="Gao D."/>
            <person name="Wang J."/>
            <person name="Lang Y."/>
            <person name="Liu T."/>
            <person name="Li B."/>
            <person name="Bai Z."/>
            <person name="Luis Goicoechea J."/>
            <person name="Liang C."/>
            <person name="Chen C."/>
            <person name="Zhang W."/>
            <person name="Sun S."/>
            <person name="Liao Y."/>
            <person name="Zhang X."/>
            <person name="Yang L."/>
            <person name="Song C."/>
            <person name="Wang M."/>
            <person name="Shi J."/>
            <person name="Liu G."/>
            <person name="Liu J."/>
            <person name="Zhou H."/>
            <person name="Zhou W."/>
            <person name="Yu Q."/>
            <person name="An N."/>
            <person name="Chen Y."/>
            <person name="Cai Q."/>
            <person name="Wang B."/>
            <person name="Liu B."/>
            <person name="Min J."/>
            <person name="Huang Y."/>
            <person name="Wu H."/>
            <person name="Li Z."/>
            <person name="Zhang Y."/>
            <person name="Yin Y."/>
            <person name="Song W."/>
            <person name="Jiang J."/>
            <person name="Jackson S.A."/>
            <person name="Wing R.A."/>
            <person name="Wang J."/>
            <person name="Chen M."/>
        </authorList>
    </citation>
    <scope>NUCLEOTIDE SEQUENCE [LARGE SCALE GENOMIC DNA]</scope>
    <source>
        <strain evidence="1">cv. IRGC 101232</strain>
    </source>
</reference>
<dbReference type="Proteomes" id="UP000006038">
    <property type="component" value="Chromosome 4"/>
</dbReference>
<organism evidence="1">
    <name type="scientific">Oryza brachyantha</name>
    <name type="common">malo sina</name>
    <dbReference type="NCBI Taxonomy" id="4533"/>
    <lineage>
        <taxon>Eukaryota</taxon>
        <taxon>Viridiplantae</taxon>
        <taxon>Streptophyta</taxon>
        <taxon>Embryophyta</taxon>
        <taxon>Tracheophyta</taxon>
        <taxon>Spermatophyta</taxon>
        <taxon>Magnoliopsida</taxon>
        <taxon>Liliopsida</taxon>
        <taxon>Poales</taxon>
        <taxon>Poaceae</taxon>
        <taxon>BOP clade</taxon>
        <taxon>Oryzoideae</taxon>
        <taxon>Oryzeae</taxon>
        <taxon>Oryzinae</taxon>
        <taxon>Oryza</taxon>
    </lineage>
</organism>
<proteinExistence type="predicted"/>
<evidence type="ECO:0000313" key="1">
    <source>
        <dbReference type="EnsemblPlants" id="OB04G19870.1"/>
    </source>
</evidence>